<dbReference type="EMBL" id="MJGC01000032">
    <property type="protein sequence ID" value="OEJ76696.1"/>
    <property type="molecule type" value="Genomic_DNA"/>
</dbReference>
<proteinExistence type="inferred from homology"/>
<dbReference type="InterPro" id="IPR008278">
    <property type="entry name" value="4-PPantetheinyl_Trfase_dom"/>
</dbReference>
<feature type="domain" description="4'-phosphopantetheinyl transferase N-terminal" evidence="4">
    <location>
        <begin position="43"/>
        <end position="117"/>
    </location>
</feature>
<dbReference type="SUPFAM" id="SSF56214">
    <property type="entry name" value="4'-phosphopantetheinyl transferase"/>
    <property type="match status" value="2"/>
</dbReference>
<comment type="similarity">
    <text evidence="1">Belongs to the P-Pant transferase superfamily. Gsp/Sfp/HetI/AcpT family.</text>
</comment>
<keyword evidence="2" id="KW-0808">Transferase</keyword>
<comment type="caution">
    <text evidence="5">The sequence shown here is derived from an EMBL/GenBank/DDBJ whole genome shotgun (WGS) entry which is preliminary data.</text>
</comment>
<organism evidence="5">
    <name type="scientific">Desertifilum tharense IPPAS B-1220</name>
    <dbReference type="NCBI Taxonomy" id="1781255"/>
    <lineage>
        <taxon>Bacteria</taxon>
        <taxon>Bacillati</taxon>
        <taxon>Cyanobacteriota</taxon>
        <taxon>Cyanophyceae</taxon>
        <taxon>Desertifilales</taxon>
        <taxon>Desertifilaceae</taxon>
        <taxon>Desertifilum</taxon>
    </lineage>
</organism>
<dbReference type="InterPro" id="IPR050559">
    <property type="entry name" value="P-Pant_transferase_sf"/>
</dbReference>
<dbReference type="GO" id="GO:0008897">
    <property type="term" value="F:holo-[acyl-carrier-protein] synthase activity"/>
    <property type="evidence" value="ECO:0007669"/>
    <property type="project" value="InterPro"/>
</dbReference>
<dbReference type="PANTHER" id="PTHR12215">
    <property type="entry name" value="PHOSPHOPANTETHEINE TRANSFERASE"/>
    <property type="match status" value="1"/>
</dbReference>
<dbReference type="Pfam" id="PF01648">
    <property type="entry name" value="ACPS"/>
    <property type="match status" value="1"/>
</dbReference>
<feature type="domain" description="4'-phosphopantetheinyl transferase" evidence="3">
    <location>
        <begin position="126"/>
        <end position="231"/>
    </location>
</feature>
<dbReference type="InterPro" id="IPR037143">
    <property type="entry name" value="4-PPantetheinyl_Trfase_dom_sf"/>
</dbReference>
<dbReference type="PANTHER" id="PTHR12215:SF10">
    <property type="entry name" value="L-AMINOADIPATE-SEMIALDEHYDE DEHYDROGENASE-PHOSPHOPANTETHEINYL TRANSFERASE"/>
    <property type="match status" value="1"/>
</dbReference>
<dbReference type="STRING" id="1781255.BH720_02740"/>
<dbReference type="RefSeq" id="WP_069965626.1">
    <property type="nucleotide sequence ID" value="NZ_CM124774.1"/>
</dbReference>
<evidence type="ECO:0000259" key="4">
    <source>
        <dbReference type="Pfam" id="PF22624"/>
    </source>
</evidence>
<gene>
    <name evidence="5" type="ORF">BH720_02740</name>
</gene>
<dbReference type="GO" id="GO:0000287">
    <property type="term" value="F:magnesium ion binding"/>
    <property type="evidence" value="ECO:0007669"/>
    <property type="project" value="InterPro"/>
</dbReference>
<dbReference type="AlphaFoldDB" id="A0A1E5QPV8"/>
<dbReference type="GO" id="GO:0019878">
    <property type="term" value="P:lysine biosynthetic process via aminoadipic acid"/>
    <property type="evidence" value="ECO:0007669"/>
    <property type="project" value="TreeGrafter"/>
</dbReference>
<name>A0A1E5QPV8_9CYAN</name>
<dbReference type="Gene3D" id="3.90.470.20">
    <property type="entry name" value="4'-phosphopantetheinyl transferase domain"/>
    <property type="match status" value="2"/>
</dbReference>
<evidence type="ECO:0000259" key="3">
    <source>
        <dbReference type="Pfam" id="PF01648"/>
    </source>
</evidence>
<evidence type="ECO:0000313" key="5">
    <source>
        <dbReference type="EMBL" id="OEJ76696.1"/>
    </source>
</evidence>
<evidence type="ECO:0000256" key="2">
    <source>
        <dbReference type="ARBA" id="ARBA00022679"/>
    </source>
</evidence>
<accession>A0A1E5QPV8</accession>
<sequence length="247" mass="28037">MGEWEKSAIVLTEYPDQRFTLAENEVQVWRVFEGQQAFPLERLQAILSLEERDRAAKFRFETDRDRFILARGLLRVLLSYYTGQAAADLCFRYGEFGKPELESPAVCFNVSHSPGLILYAVTRNRAVGIDVEFIRADFPYLEIAQKFFAPQELAMLRQLPPEMQCLAFFWGWTCKEAYIKATGKGLSLPLNQFTVSLLPTEPAQLLSTVGDSPDRWLLQALNLGENYAGALAVEGRDSQVKLLELCI</sequence>
<reference evidence="5" key="1">
    <citation type="submission" date="2016-09" db="EMBL/GenBank/DDBJ databases">
        <title>Draft genome of thermotolerant cyanobacterium Desertifilum sp. strain IPPAS B-1220.</title>
        <authorList>
            <person name="Sinetova M.A."/>
            <person name="Bolakhan K."/>
            <person name="Zayadan B.K."/>
            <person name="Mironov K.S."/>
            <person name="Ustinova V."/>
            <person name="Kupriyanova E.V."/>
            <person name="Sidorov R.A."/>
            <person name="Skrypnik A.N."/>
            <person name="Gogoleva N.E."/>
            <person name="Gogolev Y.V."/>
            <person name="Los D.A."/>
        </authorList>
    </citation>
    <scope>NUCLEOTIDE SEQUENCE [LARGE SCALE GENOMIC DNA]</scope>
    <source>
        <strain evidence="5">IPPAS B-1220</strain>
    </source>
</reference>
<dbReference type="GO" id="GO:0005829">
    <property type="term" value="C:cytosol"/>
    <property type="evidence" value="ECO:0007669"/>
    <property type="project" value="TreeGrafter"/>
</dbReference>
<evidence type="ECO:0000256" key="1">
    <source>
        <dbReference type="ARBA" id="ARBA00010990"/>
    </source>
</evidence>
<protein>
    <submittedName>
        <fullName evidence="5">Uncharacterized protein</fullName>
    </submittedName>
</protein>
<dbReference type="OrthoDB" id="9808281at2"/>
<dbReference type="InterPro" id="IPR055066">
    <property type="entry name" value="AASDHPPT_N"/>
</dbReference>
<dbReference type="Pfam" id="PF22624">
    <property type="entry name" value="AASDHPPT_N"/>
    <property type="match status" value="1"/>
</dbReference>